<name>A0A814HSJ7_9BILA</name>
<protein>
    <recommendedName>
        <fullName evidence="3">MAM domain-containing protein</fullName>
    </recommendedName>
</protein>
<evidence type="ECO:0000256" key="1">
    <source>
        <dbReference type="SAM" id="Phobius"/>
    </source>
</evidence>
<dbReference type="PROSITE" id="PS50060">
    <property type="entry name" value="MAM_2"/>
    <property type="match status" value="2"/>
</dbReference>
<dbReference type="InterPro" id="IPR013320">
    <property type="entry name" value="ConA-like_dom_sf"/>
</dbReference>
<gene>
    <name evidence="4" type="ORF">OXX778_LOCUS17051</name>
</gene>
<feature type="transmembrane region" description="Helical" evidence="1">
    <location>
        <begin position="594"/>
        <end position="615"/>
    </location>
</feature>
<dbReference type="SMART" id="SM00137">
    <property type="entry name" value="MAM"/>
    <property type="match status" value="1"/>
</dbReference>
<keyword evidence="5" id="KW-1185">Reference proteome</keyword>
<feature type="domain" description="MAM" evidence="3">
    <location>
        <begin position="190"/>
        <end position="428"/>
    </location>
</feature>
<dbReference type="InterPro" id="IPR051560">
    <property type="entry name" value="MAM_domain-containing"/>
</dbReference>
<keyword evidence="2" id="KW-0732">Signal</keyword>
<keyword evidence="1" id="KW-1133">Transmembrane helix</keyword>
<feature type="domain" description="MAM" evidence="3">
    <location>
        <begin position="25"/>
        <end position="175"/>
    </location>
</feature>
<dbReference type="PANTHER" id="PTHR23282">
    <property type="entry name" value="APICAL ENDOSOMAL GLYCOPROTEIN PRECURSOR"/>
    <property type="match status" value="1"/>
</dbReference>
<keyword evidence="1" id="KW-0472">Membrane</keyword>
<feature type="signal peptide" evidence="2">
    <location>
        <begin position="1"/>
        <end position="20"/>
    </location>
</feature>
<dbReference type="AlphaFoldDB" id="A0A814HSJ7"/>
<dbReference type="Proteomes" id="UP000663879">
    <property type="component" value="Unassembled WGS sequence"/>
</dbReference>
<dbReference type="CDD" id="cd06263">
    <property type="entry name" value="MAM"/>
    <property type="match status" value="1"/>
</dbReference>
<evidence type="ECO:0000313" key="5">
    <source>
        <dbReference type="Proteomes" id="UP000663879"/>
    </source>
</evidence>
<dbReference type="Pfam" id="PF00629">
    <property type="entry name" value="MAM"/>
    <property type="match status" value="2"/>
</dbReference>
<dbReference type="InterPro" id="IPR000998">
    <property type="entry name" value="MAM_dom"/>
</dbReference>
<dbReference type="GO" id="GO:0016020">
    <property type="term" value="C:membrane"/>
    <property type="evidence" value="ECO:0007669"/>
    <property type="project" value="InterPro"/>
</dbReference>
<dbReference type="Gene3D" id="2.60.120.200">
    <property type="match status" value="2"/>
</dbReference>
<feature type="chain" id="PRO_5032768528" description="MAM domain-containing protein" evidence="2">
    <location>
        <begin position="21"/>
        <end position="642"/>
    </location>
</feature>
<proteinExistence type="predicted"/>
<dbReference type="PANTHER" id="PTHR23282:SF101">
    <property type="entry name" value="MAM DOMAIN-CONTAINING PROTEIN"/>
    <property type="match status" value="1"/>
</dbReference>
<evidence type="ECO:0000313" key="4">
    <source>
        <dbReference type="EMBL" id="CAF1014312.1"/>
    </source>
</evidence>
<dbReference type="OrthoDB" id="412155at2759"/>
<sequence length="642" mass="72997">MSESLLYILSALFLIKQISCSTSQISCNFDSDWCNFVPNKFFVRYTGVSPSPTSGPDEDRTGDGYYALCNGKLLQNPSDKCLLNLNLTLLKETDFKFWYHMSGLQIGTLELILNESEIIWSLTGRQKNEWLLTELKLPPGDYNLEFSANRSVSGRYSSDIALDDIYLDGQPLTTQQVTVTRTTALPILNISTNFDTIGNLNGWHTNFDRNKWIQTNGLLNLQLGLPGPGSDWSSITTNLKNITSTRPLNIPCTLPYAVSIYPDRREFYCQKFPAISKTNTICGLGEFPNLSSGRLVASCTLGNYMMITSEKFDSEMGVFRSRFYSPVFKLPANIDEFCIGFKYNILTSSNDGFRLYVENYLFQEQFNIVFTKRGPLKEDRWYSVEVPVRNINYEQIIMFFEPIRGQNRDYYASISIDSVVLEYRSCELVTEEVLTTEPIVTTIQTINQESSTNTNDLTSEYLHSTLYTTLNEPTTLLYTNSEISTPQTFIFETTLENTENLSLTTAEYDVITITSSNNNETDNYETTTDKINSEMTTFQTTTPKTQFSSTTFYSNENITTSIYTTSSNITTEYTTSQNTSTNEIRREKRNNTNLYLAIFIPLGVIAIVVLLVVVFGKKYKIYACQSSSSKSKQIKKNDLEMF</sequence>
<dbReference type="EMBL" id="CAJNOC010004236">
    <property type="protein sequence ID" value="CAF1014312.1"/>
    <property type="molecule type" value="Genomic_DNA"/>
</dbReference>
<accession>A0A814HSJ7</accession>
<organism evidence="4 5">
    <name type="scientific">Brachionus calyciflorus</name>
    <dbReference type="NCBI Taxonomy" id="104777"/>
    <lineage>
        <taxon>Eukaryota</taxon>
        <taxon>Metazoa</taxon>
        <taxon>Spiralia</taxon>
        <taxon>Gnathifera</taxon>
        <taxon>Rotifera</taxon>
        <taxon>Eurotatoria</taxon>
        <taxon>Monogononta</taxon>
        <taxon>Pseudotrocha</taxon>
        <taxon>Ploima</taxon>
        <taxon>Brachionidae</taxon>
        <taxon>Brachionus</taxon>
    </lineage>
</organism>
<keyword evidence="1" id="KW-0812">Transmembrane</keyword>
<evidence type="ECO:0000259" key="3">
    <source>
        <dbReference type="PROSITE" id="PS50060"/>
    </source>
</evidence>
<comment type="caution">
    <text evidence="4">The sequence shown here is derived from an EMBL/GenBank/DDBJ whole genome shotgun (WGS) entry which is preliminary data.</text>
</comment>
<dbReference type="SUPFAM" id="SSF49899">
    <property type="entry name" value="Concanavalin A-like lectins/glucanases"/>
    <property type="match status" value="2"/>
</dbReference>
<reference evidence="4" key="1">
    <citation type="submission" date="2021-02" db="EMBL/GenBank/DDBJ databases">
        <authorList>
            <person name="Nowell W R."/>
        </authorList>
    </citation>
    <scope>NUCLEOTIDE SEQUENCE</scope>
    <source>
        <strain evidence="4">Ploen Becks lab</strain>
    </source>
</reference>
<evidence type="ECO:0000256" key="2">
    <source>
        <dbReference type="SAM" id="SignalP"/>
    </source>
</evidence>